<evidence type="ECO:0000256" key="1">
    <source>
        <dbReference type="ARBA" id="ARBA00010990"/>
    </source>
</evidence>
<dbReference type="AlphaFoldDB" id="A0AAE4BQI3"/>
<dbReference type="Pfam" id="PF22624">
    <property type="entry name" value="AASDHPPT_N"/>
    <property type="match status" value="1"/>
</dbReference>
<dbReference type="Proteomes" id="UP001185092">
    <property type="component" value="Unassembled WGS sequence"/>
</dbReference>
<dbReference type="PANTHER" id="PTHR12215">
    <property type="entry name" value="PHOSPHOPANTETHEINE TRANSFERASE"/>
    <property type="match status" value="1"/>
</dbReference>
<dbReference type="Gene3D" id="3.90.470.20">
    <property type="entry name" value="4'-phosphopantetheinyl transferase domain"/>
    <property type="match status" value="2"/>
</dbReference>
<dbReference type="InterPro" id="IPR037143">
    <property type="entry name" value="4-PPantetheinyl_Trfase_dom_sf"/>
</dbReference>
<dbReference type="GO" id="GO:0000287">
    <property type="term" value="F:magnesium ion binding"/>
    <property type="evidence" value="ECO:0007669"/>
    <property type="project" value="InterPro"/>
</dbReference>
<dbReference type="InterPro" id="IPR055066">
    <property type="entry name" value="AASDHPPT_N"/>
</dbReference>
<evidence type="ECO:0000313" key="5">
    <source>
        <dbReference type="EMBL" id="MDR6239154.1"/>
    </source>
</evidence>
<dbReference type="EMBL" id="JAVDQD010000002">
    <property type="protein sequence ID" value="MDR6239154.1"/>
    <property type="molecule type" value="Genomic_DNA"/>
</dbReference>
<name>A0AAE4BQI3_9BACT</name>
<reference evidence="5" key="1">
    <citation type="submission" date="2023-07" db="EMBL/GenBank/DDBJ databases">
        <title>Genomic Encyclopedia of Type Strains, Phase IV (KMG-IV): sequencing the most valuable type-strain genomes for metagenomic binning, comparative biology and taxonomic classification.</title>
        <authorList>
            <person name="Goeker M."/>
        </authorList>
    </citation>
    <scope>NUCLEOTIDE SEQUENCE</scope>
    <source>
        <strain evidence="5">DSM 26174</strain>
    </source>
</reference>
<comment type="caution">
    <text evidence="5">The sequence shown here is derived from an EMBL/GenBank/DDBJ whole genome shotgun (WGS) entry which is preliminary data.</text>
</comment>
<dbReference type="PANTHER" id="PTHR12215:SF10">
    <property type="entry name" value="L-AMINOADIPATE-SEMIALDEHYDE DEHYDROGENASE-PHOSPHOPANTETHEINYL TRANSFERASE"/>
    <property type="match status" value="1"/>
</dbReference>
<evidence type="ECO:0000313" key="6">
    <source>
        <dbReference type="Proteomes" id="UP001185092"/>
    </source>
</evidence>
<evidence type="ECO:0000259" key="4">
    <source>
        <dbReference type="Pfam" id="PF22624"/>
    </source>
</evidence>
<sequence>MNQRFTYEDFKVIYCHASQIEGNYELLDGEERSRYERYLSKDKKEEFLKGRAFLKNNLAESLGLSAKSISFSYTKNGKPYLSEIYSPHICHFNLSHTKDYFLLAISTKPIGVDIETLRSVEMDEMIHFLSPQELKSLKSISYEKDRIIQLYKLFTSKEAFIKATDKKYPLEQISFKWSKLNTQWELDSPQVDCQFHSLRITDELEGMVCCLQNT</sequence>
<keyword evidence="6" id="KW-1185">Reference proteome</keyword>
<dbReference type="GO" id="GO:0008897">
    <property type="term" value="F:holo-[acyl-carrier-protein] synthase activity"/>
    <property type="evidence" value="ECO:0007669"/>
    <property type="project" value="InterPro"/>
</dbReference>
<gene>
    <name evidence="5" type="ORF">HNQ88_002191</name>
</gene>
<dbReference type="InterPro" id="IPR050559">
    <property type="entry name" value="P-Pant_transferase_sf"/>
</dbReference>
<evidence type="ECO:0000259" key="3">
    <source>
        <dbReference type="Pfam" id="PF01648"/>
    </source>
</evidence>
<dbReference type="EC" id="2.7.8.-" evidence="5"/>
<evidence type="ECO:0000256" key="2">
    <source>
        <dbReference type="ARBA" id="ARBA00022679"/>
    </source>
</evidence>
<dbReference type="SUPFAM" id="SSF56214">
    <property type="entry name" value="4'-phosphopantetheinyl transferase"/>
    <property type="match status" value="2"/>
</dbReference>
<protein>
    <submittedName>
        <fullName evidence="5">4'-phosphopantetheinyl transferase</fullName>
        <ecNumber evidence="5">2.7.8.-</ecNumber>
    </submittedName>
</protein>
<dbReference type="RefSeq" id="WP_309938706.1">
    <property type="nucleotide sequence ID" value="NZ_AP025305.1"/>
</dbReference>
<dbReference type="GO" id="GO:0005829">
    <property type="term" value="C:cytosol"/>
    <property type="evidence" value="ECO:0007669"/>
    <property type="project" value="TreeGrafter"/>
</dbReference>
<accession>A0AAE4BQI3</accession>
<dbReference type="InterPro" id="IPR008278">
    <property type="entry name" value="4-PPantetheinyl_Trfase_dom"/>
</dbReference>
<feature type="domain" description="4'-phosphopantetheinyl transferase" evidence="3">
    <location>
        <begin position="109"/>
        <end position="177"/>
    </location>
</feature>
<feature type="domain" description="4'-phosphopantetheinyl transferase N-terminal" evidence="4">
    <location>
        <begin position="19"/>
        <end position="105"/>
    </location>
</feature>
<proteinExistence type="inferred from homology"/>
<dbReference type="Pfam" id="PF01648">
    <property type="entry name" value="ACPS"/>
    <property type="match status" value="1"/>
</dbReference>
<organism evidence="5 6">
    <name type="scientific">Aureibacter tunicatorum</name>
    <dbReference type="NCBI Taxonomy" id="866807"/>
    <lineage>
        <taxon>Bacteria</taxon>
        <taxon>Pseudomonadati</taxon>
        <taxon>Bacteroidota</taxon>
        <taxon>Cytophagia</taxon>
        <taxon>Cytophagales</taxon>
        <taxon>Persicobacteraceae</taxon>
        <taxon>Aureibacter</taxon>
    </lineage>
</organism>
<comment type="similarity">
    <text evidence="1">Belongs to the P-Pant transferase superfamily. Gsp/Sfp/HetI/AcpT family.</text>
</comment>
<keyword evidence="2 5" id="KW-0808">Transferase</keyword>
<dbReference type="GO" id="GO:0019878">
    <property type="term" value="P:lysine biosynthetic process via aminoadipic acid"/>
    <property type="evidence" value="ECO:0007669"/>
    <property type="project" value="TreeGrafter"/>
</dbReference>